<dbReference type="GO" id="GO:0003677">
    <property type="term" value="F:DNA binding"/>
    <property type="evidence" value="ECO:0007669"/>
    <property type="project" value="InterPro"/>
</dbReference>
<dbReference type="InterPro" id="IPR044925">
    <property type="entry name" value="His-Me_finger_sf"/>
</dbReference>
<dbReference type="Gene3D" id="3.90.75.20">
    <property type="match status" value="1"/>
</dbReference>
<evidence type="ECO:0000259" key="1">
    <source>
        <dbReference type="SMART" id="SM00507"/>
    </source>
</evidence>
<organism evidence="2 3">
    <name type="scientific">Klebsiella phage MMBB</name>
    <dbReference type="NCBI Taxonomy" id="2776814"/>
    <lineage>
        <taxon>Viruses</taxon>
        <taxon>Duplodnaviria</taxon>
        <taxon>Heunggongvirae</taxon>
        <taxon>Uroviricota</taxon>
        <taxon>Caudoviricetes</taxon>
        <taxon>Drexlerviridae</taxon>
        <taxon>Webervirus</taxon>
        <taxon>Webervirus MMBB</taxon>
    </lineage>
</organism>
<dbReference type="SUPFAM" id="SSF54171">
    <property type="entry name" value="DNA-binding domain"/>
    <property type="match status" value="1"/>
</dbReference>
<sequence length="161" mass="18883">MVNFNDYFNHVGKDLIWKRATSNRVKVGDVAGWKDEHGYVYIRFMGKLRQAHRIIWEMHHGPIPEGMEIDHINHVTDDNRIENLRLVTRQENCKNVSMSVTNKSGVVGVSWCKRTGKWFASIRVDKKERFLGRYEDKNEAISARKAAEVKYNFHKNHGDKK</sequence>
<name>A0A7M1IDV1_9CAUD</name>
<dbReference type="Gene3D" id="3.30.730.10">
    <property type="entry name" value="AP2/ERF domain"/>
    <property type="match status" value="1"/>
</dbReference>
<dbReference type="GO" id="GO:0003700">
    <property type="term" value="F:DNA-binding transcription factor activity"/>
    <property type="evidence" value="ECO:0007669"/>
    <property type="project" value="InterPro"/>
</dbReference>
<proteinExistence type="predicted"/>
<dbReference type="InterPro" id="IPR016177">
    <property type="entry name" value="DNA-bd_dom_sf"/>
</dbReference>
<dbReference type="SMART" id="SM00507">
    <property type="entry name" value="HNHc"/>
    <property type="match status" value="1"/>
</dbReference>
<keyword evidence="3" id="KW-1185">Reference proteome</keyword>
<dbReference type="Pfam" id="PF13392">
    <property type="entry name" value="HNH_3"/>
    <property type="match status" value="1"/>
</dbReference>
<accession>A0A7M1IDV1</accession>
<feature type="domain" description="HNH nuclease" evidence="1">
    <location>
        <begin position="45"/>
        <end position="93"/>
    </location>
</feature>
<reference evidence="3" key="2">
    <citation type="submission" date="2020-10" db="EMBL/GenBank/DDBJ databases">
        <title>The component parts of bacteriophage virions accurately defined by a machine-learning approach built on evolutionary features.</title>
        <authorList>
            <person name="Thung T.Y."/>
            <person name="White M.E."/>
            <person name="Dai W."/>
            <person name="Wilksch J.J."/>
            <person name="Bamert R.S."/>
            <person name="Rocker A."/>
            <person name="Williams D.E."/>
            <person name="Huang C."/>
            <person name="Schittenhelm R.R."/>
            <person name="Barr J.J."/>
            <person name="Jameson E."/>
            <person name="Mcgowan S."/>
            <person name="Zhang Y."/>
            <person name="Wang J."/>
            <person name="Dunstan R."/>
            <person name="Lithgow T."/>
        </authorList>
    </citation>
    <scope>NUCLEOTIDE SEQUENCE [LARGE SCALE GENOMIC DNA]</scope>
</reference>
<dbReference type="EMBL" id="MT894005">
    <property type="protein sequence ID" value="QOQ37740.1"/>
    <property type="molecule type" value="Genomic_DNA"/>
</dbReference>
<gene>
    <name evidence="2" type="ORF">MMBB_16</name>
</gene>
<dbReference type="Proteomes" id="UP000594017">
    <property type="component" value="Segment"/>
</dbReference>
<protein>
    <submittedName>
        <fullName evidence="2">AP2 domain protein</fullName>
    </submittedName>
</protein>
<dbReference type="InterPro" id="IPR036955">
    <property type="entry name" value="AP2/ERF_dom_sf"/>
</dbReference>
<dbReference type="InterPro" id="IPR003615">
    <property type="entry name" value="HNH_nuc"/>
</dbReference>
<reference evidence="2 3" key="1">
    <citation type="submission" date="2020-08" db="EMBL/GenBank/DDBJ databases">
        <authorList>
            <person name="Dunstan R.A."/>
            <person name="White M.E."/>
            <person name="Lithgow T."/>
        </authorList>
    </citation>
    <scope>NUCLEOTIDE SEQUENCE [LARGE SCALE GENOMIC DNA]</scope>
</reference>
<evidence type="ECO:0000313" key="2">
    <source>
        <dbReference type="EMBL" id="QOQ37740.1"/>
    </source>
</evidence>
<dbReference type="SUPFAM" id="SSF54060">
    <property type="entry name" value="His-Me finger endonucleases"/>
    <property type="match status" value="1"/>
</dbReference>
<evidence type="ECO:0000313" key="3">
    <source>
        <dbReference type="Proteomes" id="UP000594017"/>
    </source>
</evidence>